<protein>
    <submittedName>
        <fullName evidence="1">Uncharacterized protein</fullName>
    </submittedName>
</protein>
<evidence type="ECO:0000313" key="2">
    <source>
        <dbReference type="Proteomes" id="UP000235672"/>
    </source>
</evidence>
<name>A0A2J6PN09_9HELO</name>
<proteinExistence type="predicted"/>
<dbReference type="AlphaFoldDB" id="A0A2J6PN09"/>
<organism evidence="1 2">
    <name type="scientific">Hyaloscypha hepaticicola</name>
    <dbReference type="NCBI Taxonomy" id="2082293"/>
    <lineage>
        <taxon>Eukaryota</taxon>
        <taxon>Fungi</taxon>
        <taxon>Dikarya</taxon>
        <taxon>Ascomycota</taxon>
        <taxon>Pezizomycotina</taxon>
        <taxon>Leotiomycetes</taxon>
        <taxon>Helotiales</taxon>
        <taxon>Hyaloscyphaceae</taxon>
        <taxon>Hyaloscypha</taxon>
    </lineage>
</organism>
<evidence type="ECO:0000313" key="1">
    <source>
        <dbReference type="EMBL" id="PMD15266.1"/>
    </source>
</evidence>
<sequence>MDDYRASAMSGLFDAPKAAESDLDEGVKECLPPGSEVLSVKGHGASLWTRSARVDTKLAEGTLKSYFLKTRFSANQTAWSMQVATGDNGRSMMRGEFESSKAINAVISGFAPGPVAWGTFKSDPDLHFFLQDN</sequence>
<dbReference type="OrthoDB" id="5772781at2759"/>
<reference evidence="1 2" key="1">
    <citation type="submission" date="2016-05" db="EMBL/GenBank/DDBJ databases">
        <title>A degradative enzymes factory behind the ericoid mycorrhizal symbiosis.</title>
        <authorList>
            <consortium name="DOE Joint Genome Institute"/>
            <person name="Martino E."/>
            <person name="Morin E."/>
            <person name="Grelet G."/>
            <person name="Kuo A."/>
            <person name="Kohler A."/>
            <person name="Daghino S."/>
            <person name="Barry K."/>
            <person name="Choi C."/>
            <person name="Cichocki N."/>
            <person name="Clum A."/>
            <person name="Copeland A."/>
            <person name="Hainaut M."/>
            <person name="Haridas S."/>
            <person name="Labutti K."/>
            <person name="Lindquist E."/>
            <person name="Lipzen A."/>
            <person name="Khouja H.-R."/>
            <person name="Murat C."/>
            <person name="Ohm R."/>
            <person name="Olson A."/>
            <person name="Spatafora J."/>
            <person name="Veneault-Fourrey C."/>
            <person name="Henrissat B."/>
            <person name="Grigoriev I."/>
            <person name="Martin F."/>
            <person name="Perotto S."/>
        </authorList>
    </citation>
    <scope>NUCLEOTIDE SEQUENCE [LARGE SCALE GENOMIC DNA]</scope>
    <source>
        <strain evidence="1 2">UAMH 7357</strain>
    </source>
</reference>
<dbReference type="Proteomes" id="UP000235672">
    <property type="component" value="Unassembled WGS sequence"/>
</dbReference>
<accession>A0A2J6PN09</accession>
<keyword evidence="2" id="KW-1185">Reference proteome</keyword>
<gene>
    <name evidence="1" type="ORF">NA56DRAFT_710202</name>
</gene>
<dbReference type="EMBL" id="KZ613515">
    <property type="protein sequence ID" value="PMD15266.1"/>
    <property type="molecule type" value="Genomic_DNA"/>
</dbReference>